<evidence type="ECO:0000313" key="1">
    <source>
        <dbReference type="EMBL" id="CAA9424342.1"/>
    </source>
</evidence>
<dbReference type="Gene3D" id="3.40.720.10">
    <property type="entry name" value="Alkaline Phosphatase, subunit A"/>
    <property type="match status" value="1"/>
</dbReference>
<dbReference type="PANTHER" id="PTHR10151:SF120">
    <property type="entry name" value="BIS(5'-ADENOSYL)-TRIPHOSPHATASE"/>
    <property type="match status" value="1"/>
</dbReference>
<dbReference type="CDD" id="cd16018">
    <property type="entry name" value="Enpp"/>
    <property type="match status" value="1"/>
</dbReference>
<dbReference type="InterPro" id="IPR002591">
    <property type="entry name" value="Phosphodiest/P_Trfase"/>
</dbReference>
<sequence>MNISRRGLLAGAGAAVVAASVPAWLLSRRPEAGSPTGHPQHVILVDWDGFDPDYLGRAPTPNIDALAGRGSLFVADGIFPTISNPARASMSTGAYPETHGNAAYFFDDGAGEVVGETRFLDAETITQALAAGGRTTAAVQWYMVQDHGASYGDPEHLYVRPGGLFEQRVDAAVEILNQRPVDSGGEMVTVPKIPNFLAVYGPDLDAFGHLEGSESPNIGSLVAQLDRQLGRIVQATKEVGIYEGTTFILTSDHGMTSWERSFLEELAATPELGRGVEIVPPGRAPSSDTEVVIVKSAGRIMDVTLRGRSATSERRTEVRKVLERLPQLSRVLDAADLKALRAGDKLGDFVVEARAPWGFGLAEPEEGASRGGHGSTREMRVPLLISGAGVRVGAAPRDARLVDVAPTIAALLGVRPPADAQGRVLDELLYG</sequence>
<dbReference type="AlphaFoldDB" id="A0A6J4PX89"/>
<proteinExistence type="predicted"/>
<protein>
    <submittedName>
        <fullName evidence="1">Uncharacterized protein</fullName>
    </submittedName>
</protein>
<dbReference type="InterPro" id="IPR017850">
    <property type="entry name" value="Alkaline_phosphatase_core_sf"/>
</dbReference>
<dbReference type="Pfam" id="PF01663">
    <property type="entry name" value="Phosphodiest"/>
    <property type="match status" value="1"/>
</dbReference>
<name>A0A6J4PX89_9ACTN</name>
<dbReference type="InterPro" id="IPR006311">
    <property type="entry name" value="TAT_signal"/>
</dbReference>
<reference evidence="1" key="1">
    <citation type="submission" date="2020-02" db="EMBL/GenBank/DDBJ databases">
        <authorList>
            <person name="Meier V. D."/>
        </authorList>
    </citation>
    <scope>NUCLEOTIDE SEQUENCE</scope>
    <source>
        <strain evidence="1">AVDCRST_MAG55</strain>
    </source>
</reference>
<dbReference type="SUPFAM" id="SSF53649">
    <property type="entry name" value="Alkaline phosphatase-like"/>
    <property type="match status" value="1"/>
</dbReference>
<accession>A0A6J4PX89</accession>
<organism evidence="1">
    <name type="scientific">uncultured Rubrobacteraceae bacterium</name>
    <dbReference type="NCBI Taxonomy" id="349277"/>
    <lineage>
        <taxon>Bacteria</taxon>
        <taxon>Bacillati</taxon>
        <taxon>Actinomycetota</taxon>
        <taxon>Rubrobacteria</taxon>
        <taxon>Rubrobacterales</taxon>
        <taxon>Rubrobacteraceae</taxon>
        <taxon>environmental samples</taxon>
    </lineage>
</organism>
<dbReference type="PROSITE" id="PS51318">
    <property type="entry name" value="TAT"/>
    <property type="match status" value="1"/>
</dbReference>
<dbReference type="GO" id="GO:0016787">
    <property type="term" value="F:hydrolase activity"/>
    <property type="evidence" value="ECO:0007669"/>
    <property type="project" value="UniProtKB-ARBA"/>
</dbReference>
<dbReference type="EMBL" id="CADCUZ010000105">
    <property type="protein sequence ID" value="CAA9424342.1"/>
    <property type="molecule type" value="Genomic_DNA"/>
</dbReference>
<gene>
    <name evidence="1" type="ORF">AVDCRST_MAG55-2204</name>
</gene>
<dbReference type="PANTHER" id="PTHR10151">
    <property type="entry name" value="ECTONUCLEOTIDE PYROPHOSPHATASE/PHOSPHODIESTERASE"/>
    <property type="match status" value="1"/>
</dbReference>